<dbReference type="Pfam" id="PF07973">
    <property type="entry name" value="tRNA_SAD"/>
    <property type="match status" value="1"/>
</dbReference>
<comment type="subunit">
    <text evidence="13">Homodimer.</text>
</comment>
<comment type="similarity">
    <text evidence="1 13">Belongs to the class-II aminoacyl-tRNA synthetase family.</text>
</comment>
<evidence type="ECO:0000256" key="1">
    <source>
        <dbReference type="ARBA" id="ARBA00008226"/>
    </source>
</evidence>
<dbReference type="Pfam" id="PF00587">
    <property type="entry name" value="tRNA-synt_2b"/>
    <property type="match status" value="1"/>
</dbReference>
<feature type="binding site" evidence="13">
    <location>
        <position position="326"/>
    </location>
    <ligand>
        <name>Zn(2+)</name>
        <dbReference type="ChEBI" id="CHEBI:29105"/>
        <note>catalytic</note>
    </ligand>
</feature>
<evidence type="ECO:0000313" key="17">
    <source>
        <dbReference type="Proteomes" id="UP000577419"/>
    </source>
</evidence>
<dbReference type="InterPro" id="IPR002314">
    <property type="entry name" value="aa-tRNA-synt_IIb"/>
</dbReference>
<dbReference type="GO" id="GO:0046872">
    <property type="term" value="F:metal ion binding"/>
    <property type="evidence" value="ECO:0007669"/>
    <property type="project" value="UniProtKB-KW"/>
</dbReference>
<dbReference type="Proteomes" id="UP000683213">
    <property type="component" value="Unassembled WGS sequence"/>
</dbReference>
<dbReference type="InterPro" id="IPR012947">
    <property type="entry name" value="tRNA_SAD"/>
</dbReference>
<dbReference type="Gene3D" id="3.40.50.800">
    <property type="entry name" value="Anticodon-binding domain"/>
    <property type="match status" value="1"/>
</dbReference>
<dbReference type="InterPro" id="IPR036621">
    <property type="entry name" value="Anticodon-bd_dom_sf"/>
</dbReference>
<keyword evidence="8 13" id="KW-0067">ATP-binding</keyword>
<evidence type="ECO:0000256" key="9">
    <source>
        <dbReference type="ARBA" id="ARBA00022884"/>
    </source>
</evidence>
<dbReference type="InterPro" id="IPR018163">
    <property type="entry name" value="Thr/Ala-tRNA-synth_IIc_edit"/>
</dbReference>
<keyword evidence="11 13" id="KW-0030">Aminoacyl-tRNA synthetase</keyword>
<evidence type="ECO:0000256" key="7">
    <source>
        <dbReference type="ARBA" id="ARBA00022833"/>
    </source>
</evidence>
<dbReference type="NCBIfam" id="TIGR00418">
    <property type="entry name" value="thrS"/>
    <property type="match status" value="1"/>
</dbReference>
<reference evidence="16" key="3">
    <citation type="submission" date="2021-05" db="EMBL/GenBank/DDBJ databases">
        <title>Protein family content uncovers lineage relationships and bacterial pathway maintenance mechanisms in DPANN archaea.</title>
        <authorList>
            <person name="Castelle C.J."/>
            <person name="Meheust R."/>
            <person name="Jaffe A.L."/>
            <person name="Seitz K."/>
            <person name="Gong X."/>
            <person name="Baker B.J."/>
            <person name="Banfield J.F."/>
        </authorList>
    </citation>
    <scope>NUCLEOTIDE SEQUENCE</scope>
    <source>
        <strain evidence="16">RIFCSPHIGHO2_01_FULL_GW2011_AR10_43_9</strain>
    </source>
</reference>
<dbReference type="AlphaFoldDB" id="A0A7J4IRM5"/>
<keyword evidence="5 13" id="KW-0479">Metal-binding</keyword>
<proteinExistence type="inferred from homology"/>
<keyword evidence="7 13" id="KW-0862">Zinc</keyword>
<keyword evidence="6 13" id="KW-0547">Nucleotide-binding</keyword>
<dbReference type="EMBL" id="JAGVWF010000020">
    <property type="protein sequence ID" value="MBS3059068.1"/>
    <property type="molecule type" value="Genomic_DNA"/>
</dbReference>
<accession>A0A7J4IRM5</accession>
<name>A0A7J4IRM5_9ARCH</name>
<dbReference type="SUPFAM" id="SSF52954">
    <property type="entry name" value="Class II aaRS ABD-related"/>
    <property type="match status" value="1"/>
</dbReference>
<comment type="caution">
    <text evidence="13">Lacks conserved residue(s) required for the propagation of feature annotation.</text>
</comment>
<comment type="cofactor">
    <cofactor evidence="13">
        <name>Zn(2+)</name>
        <dbReference type="ChEBI" id="CHEBI:29105"/>
    </cofactor>
    <text evidence="13">Binds 1 zinc ion per subunit.</text>
</comment>
<dbReference type="EC" id="6.1.1.3" evidence="13"/>
<dbReference type="GO" id="GO:0006435">
    <property type="term" value="P:threonyl-tRNA aminoacylation"/>
    <property type="evidence" value="ECO:0007669"/>
    <property type="project" value="UniProtKB-UniRule"/>
</dbReference>
<dbReference type="CDD" id="cd00771">
    <property type="entry name" value="ThrRS_core"/>
    <property type="match status" value="1"/>
</dbReference>
<dbReference type="InterPro" id="IPR002320">
    <property type="entry name" value="Thr-tRNA-ligase_IIa"/>
</dbReference>
<dbReference type="GO" id="GO:0004829">
    <property type="term" value="F:threonine-tRNA ligase activity"/>
    <property type="evidence" value="ECO:0007669"/>
    <property type="project" value="UniProtKB-UniRule"/>
</dbReference>
<dbReference type="SUPFAM" id="SSF55186">
    <property type="entry name" value="ThrRS/AlaRS common domain"/>
    <property type="match status" value="1"/>
</dbReference>
<evidence type="ECO:0000256" key="6">
    <source>
        <dbReference type="ARBA" id="ARBA00022741"/>
    </source>
</evidence>
<keyword evidence="2 13" id="KW-0963">Cytoplasm</keyword>
<dbReference type="PANTHER" id="PTHR11451:SF44">
    <property type="entry name" value="THREONINE--TRNA LIGASE, CHLOROPLASTIC_MITOCHONDRIAL 2"/>
    <property type="match status" value="1"/>
</dbReference>
<evidence type="ECO:0000256" key="13">
    <source>
        <dbReference type="HAMAP-Rule" id="MF_00184"/>
    </source>
</evidence>
<evidence type="ECO:0000256" key="3">
    <source>
        <dbReference type="ARBA" id="ARBA00022555"/>
    </source>
</evidence>
<evidence type="ECO:0000313" key="16">
    <source>
        <dbReference type="EMBL" id="MBS3059068.1"/>
    </source>
</evidence>
<reference evidence="15" key="1">
    <citation type="journal article" date="2020" name="bioRxiv">
        <title>A rank-normalized archaeal taxonomy based on genome phylogeny resolves widespread incomplete and uneven classifications.</title>
        <authorList>
            <person name="Rinke C."/>
            <person name="Chuvochina M."/>
            <person name="Mussig A.J."/>
            <person name="Chaumeil P.-A."/>
            <person name="Waite D.W."/>
            <person name="Whitman W.B."/>
            <person name="Parks D.H."/>
            <person name="Hugenholtz P."/>
        </authorList>
    </citation>
    <scope>NUCLEOTIDE SEQUENCE</scope>
    <source>
        <strain evidence="15">UBA10011</strain>
    </source>
</reference>
<evidence type="ECO:0000313" key="15">
    <source>
        <dbReference type="EMBL" id="HIH08161.1"/>
    </source>
</evidence>
<feature type="binding site" evidence="13">
    <location>
        <position position="451"/>
    </location>
    <ligand>
        <name>Zn(2+)</name>
        <dbReference type="ChEBI" id="CHEBI:29105"/>
        <note>catalytic</note>
    </ligand>
</feature>
<dbReference type="Gene3D" id="3.30.54.20">
    <property type="match status" value="1"/>
</dbReference>
<dbReference type="InterPro" id="IPR033728">
    <property type="entry name" value="ThrRS_core"/>
</dbReference>
<evidence type="ECO:0000256" key="4">
    <source>
        <dbReference type="ARBA" id="ARBA00022598"/>
    </source>
</evidence>
<keyword evidence="10 13" id="KW-0648">Protein biosynthesis</keyword>
<dbReference type="Gene3D" id="3.30.980.10">
    <property type="entry name" value="Threonyl-trna Synthetase, Chain A, domain 2"/>
    <property type="match status" value="1"/>
</dbReference>
<dbReference type="InterPro" id="IPR006195">
    <property type="entry name" value="aa-tRNA-synth_II"/>
</dbReference>
<dbReference type="InterPro" id="IPR047246">
    <property type="entry name" value="ThrRS_anticodon"/>
</dbReference>
<organism evidence="15 17">
    <name type="scientific">Candidatus Iainarchaeum sp</name>
    <dbReference type="NCBI Taxonomy" id="3101447"/>
    <lineage>
        <taxon>Archaea</taxon>
        <taxon>Candidatus Iainarchaeota</taxon>
        <taxon>Candidatus Iainarchaeia</taxon>
        <taxon>Candidatus Iainarchaeales</taxon>
        <taxon>Candidatus Iainarchaeaceae</taxon>
        <taxon>Candidatus Iainarchaeum</taxon>
    </lineage>
</organism>
<keyword evidence="3 13" id="KW-0820">tRNA-binding</keyword>
<evidence type="ECO:0000256" key="2">
    <source>
        <dbReference type="ARBA" id="ARBA00022490"/>
    </source>
</evidence>
<dbReference type="FunFam" id="3.30.930.10:FF:000002">
    <property type="entry name" value="Threonine--tRNA ligase"/>
    <property type="match status" value="1"/>
</dbReference>
<dbReference type="SUPFAM" id="SSF55681">
    <property type="entry name" value="Class II aaRS and biotin synthetases"/>
    <property type="match status" value="1"/>
</dbReference>
<dbReference type="EMBL" id="DUFG01000013">
    <property type="protein sequence ID" value="HIH08161.1"/>
    <property type="molecule type" value="Genomic_DNA"/>
</dbReference>
<dbReference type="FunFam" id="3.40.50.800:FF:000001">
    <property type="entry name" value="Threonine--tRNA ligase"/>
    <property type="match status" value="1"/>
</dbReference>
<feature type="domain" description="Aminoacyl-transfer RNA synthetases class-II family profile" evidence="14">
    <location>
        <begin position="184"/>
        <end position="474"/>
    </location>
</feature>
<dbReference type="GO" id="GO:0002161">
    <property type="term" value="F:aminoacyl-tRNA deacylase activity"/>
    <property type="evidence" value="ECO:0007669"/>
    <property type="project" value="UniProtKB-ARBA"/>
</dbReference>
<dbReference type="SMART" id="SM00863">
    <property type="entry name" value="tRNA_SAD"/>
    <property type="match status" value="1"/>
</dbReference>
<evidence type="ECO:0000256" key="10">
    <source>
        <dbReference type="ARBA" id="ARBA00022917"/>
    </source>
</evidence>
<dbReference type="Proteomes" id="UP000577419">
    <property type="component" value="Unassembled WGS sequence"/>
</dbReference>
<dbReference type="PROSITE" id="PS50862">
    <property type="entry name" value="AA_TRNA_LIGASE_II"/>
    <property type="match status" value="1"/>
</dbReference>
<dbReference type="GO" id="GO:0005524">
    <property type="term" value="F:ATP binding"/>
    <property type="evidence" value="ECO:0007669"/>
    <property type="project" value="UniProtKB-UniRule"/>
</dbReference>
<comment type="caution">
    <text evidence="15">The sequence shown here is derived from an EMBL/GenBank/DDBJ whole genome shotgun (WGS) entry which is preliminary data.</text>
</comment>
<dbReference type="InterPro" id="IPR045864">
    <property type="entry name" value="aa-tRNA-synth_II/BPL/LPL"/>
</dbReference>
<evidence type="ECO:0000256" key="11">
    <source>
        <dbReference type="ARBA" id="ARBA00023146"/>
    </source>
</evidence>
<dbReference type="InterPro" id="IPR004154">
    <property type="entry name" value="Anticodon-bd"/>
</dbReference>
<dbReference type="Gene3D" id="3.30.930.10">
    <property type="entry name" value="Bira Bifunctional Protein, Domain 2"/>
    <property type="match status" value="1"/>
</dbReference>
<dbReference type="PANTHER" id="PTHR11451">
    <property type="entry name" value="THREONINE-TRNA LIGASE"/>
    <property type="match status" value="1"/>
</dbReference>
<evidence type="ECO:0000256" key="12">
    <source>
        <dbReference type="ARBA" id="ARBA00049515"/>
    </source>
</evidence>
<dbReference type="GO" id="GO:0005737">
    <property type="term" value="C:cytoplasm"/>
    <property type="evidence" value="ECO:0007669"/>
    <property type="project" value="UniProtKB-SubCell"/>
</dbReference>
<evidence type="ECO:0000256" key="8">
    <source>
        <dbReference type="ARBA" id="ARBA00022840"/>
    </source>
</evidence>
<evidence type="ECO:0000256" key="5">
    <source>
        <dbReference type="ARBA" id="ARBA00022723"/>
    </source>
</evidence>
<comment type="catalytic activity">
    <reaction evidence="12 13">
        <text>tRNA(Thr) + L-threonine + ATP = L-threonyl-tRNA(Thr) + AMP + diphosphate + H(+)</text>
        <dbReference type="Rhea" id="RHEA:24624"/>
        <dbReference type="Rhea" id="RHEA-COMP:9670"/>
        <dbReference type="Rhea" id="RHEA-COMP:9704"/>
        <dbReference type="ChEBI" id="CHEBI:15378"/>
        <dbReference type="ChEBI" id="CHEBI:30616"/>
        <dbReference type="ChEBI" id="CHEBI:33019"/>
        <dbReference type="ChEBI" id="CHEBI:57926"/>
        <dbReference type="ChEBI" id="CHEBI:78442"/>
        <dbReference type="ChEBI" id="CHEBI:78534"/>
        <dbReference type="ChEBI" id="CHEBI:456215"/>
        <dbReference type="EC" id="6.1.1.3"/>
    </reaction>
</comment>
<sequence length="576" mass="67016">MAGKWSEQEYRQQLWHTASHVLAEAVTSLFPDAKPTIGPPIEEGFYYDFDVKKPFTPDDLKKIEQKMSEIIKRNDKIVGKEISKEEALQLFKGNQFKQELINEFAGEGKKLTVFSQGKFLDLCKGGHVESTGKIKAVKLVKTSGAYWRGSEKNPMLQRIYGIAFPEKSMLEEWVKRVEKAEKRNHLRLGKELDLFSMQEEAPGTVFFHPKGKIVWNELEGFLRKEQFKRGYVEVTTPIIMKEELWKKSGHWDHYKENMYFTEIDEEGYAIKPMNCPGHILIYKNSRHSYRELPQRITEFGIVHRHELSGVLNGLFRVRKFTQDDAHIFCSLKQIEEEIGKVIELIDFVYGKCGFSYHIELSTKPENAMGSDEAWKKATAALENTLKKRKAKFKVNEGDGAFYGPKIDFHIKDSLGRTWQCATIQVDFLMPEKFELFFINEKDEREMPIMLHRVVYGSMERFIGILIEHFAGAFPLWLSPEQVRILAVGENFNKYAEEVHRKLVESGIRSKLDLSNETVSYKVRNAQMQKVNYIVIVGEKEKNNKTIAVRERNGKVRFNEKIDGFVEKLRKEIDEKK</sequence>
<dbReference type="CDD" id="cd00860">
    <property type="entry name" value="ThrRS_anticodon"/>
    <property type="match status" value="1"/>
</dbReference>
<reference evidence="16" key="2">
    <citation type="submission" date="2021-03" db="EMBL/GenBank/DDBJ databases">
        <authorList>
            <person name="Jaffe A."/>
        </authorList>
    </citation>
    <scope>NUCLEOTIDE SEQUENCE</scope>
    <source>
        <strain evidence="16">RIFCSPHIGHO2_01_FULL_GW2011_AR10_43_9</strain>
    </source>
</reference>
<dbReference type="FunFam" id="3.30.980.10:FF:000005">
    <property type="entry name" value="Threonyl-tRNA synthetase, mitochondrial"/>
    <property type="match status" value="1"/>
</dbReference>
<keyword evidence="4 13" id="KW-0436">Ligase</keyword>
<keyword evidence="9 13" id="KW-0694">RNA-binding</keyword>
<dbReference type="HAMAP" id="MF_00184">
    <property type="entry name" value="Thr_tRNA_synth"/>
    <property type="match status" value="1"/>
</dbReference>
<evidence type="ECO:0000259" key="14">
    <source>
        <dbReference type="PROSITE" id="PS50862"/>
    </source>
</evidence>
<protein>
    <recommendedName>
        <fullName evidence="13">Threonine--tRNA ligase</fullName>
        <ecNumber evidence="13">6.1.1.3</ecNumber>
    </recommendedName>
    <alternativeName>
        <fullName evidence="13">Threonyl-tRNA synthetase</fullName>
        <shortName evidence="13">ThrRS</shortName>
    </alternativeName>
</protein>
<gene>
    <name evidence="13 15" type="primary">thrS</name>
    <name evidence="15" type="ORF">HA237_02195</name>
    <name evidence="16" type="ORF">J4224_01440</name>
</gene>
<dbReference type="GO" id="GO:0000049">
    <property type="term" value="F:tRNA binding"/>
    <property type="evidence" value="ECO:0007669"/>
    <property type="project" value="UniProtKB-KW"/>
</dbReference>
<comment type="subcellular location">
    <subcellularLocation>
        <location evidence="13">Cytoplasm</location>
    </subcellularLocation>
</comment>
<dbReference type="PRINTS" id="PR01047">
    <property type="entry name" value="TRNASYNTHTHR"/>
</dbReference>
<dbReference type="Pfam" id="PF03129">
    <property type="entry name" value="HGTP_anticodon"/>
    <property type="match status" value="1"/>
</dbReference>
<feature type="binding site" evidence="13">
    <location>
        <position position="275"/>
    </location>
    <ligand>
        <name>Zn(2+)</name>
        <dbReference type="ChEBI" id="CHEBI:29105"/>
        <note>catalytic</note>
    </ligand>
</feature>